<protein>
    <submittedName>
        <fullName evidence="1">Ribonuclease T2 family</fullName>
    </submittedName>
</protein>
<reference evidence="1 2" key="1">
    <citation type="submission" date="2016-08" db="EMBL/GenBank/DDBJ databases">
        <authorList>
            <person name="Seilhamer J.J."/>
        </authorList>
    </citation>
    <scope>NUCLEOTIDE SEQUENCE [LARGE SCALE GENOMIC DNA]</scope>
    <source>
        <strain evidence="1">Buetzberg</strain>
    </source>
</reference>
<dbReference type="KEGG" id="mcub:MCBB_0964"/>
<evidence type="ECO:0000313" key="2">
    <source>
        <dbReference type="Proteomes" id="UP000094707"/>
    </source>
</evidence>
<dbReference type="Proteomes" id="UP000094707">
    <property type="component" value="Chromosome I"/>
</dbReference>
<name>A0A1D3L1H2_9EURY</name>
<dbReference type="AlphaFoldDB" id="A0A1D3L1H2"/>
<organism evidence="1 2">
    <name type="scientific">Methanobacterium congolense</name>
    <dbReference type="NCBI Taxonomy" id="118062"/>
    <lineage>
        <taxon>Archaea</taxon>
        <taxon>Methanobacteriati</taxon>
        <taxon>Methanobacteriota</taxon>
        <taxon>Methanomada group</taxon>
        <taxon>Methanobacteria</taxon>
        <taxon>Methanobacteriales</taxon>
        <taxon>Methanobacteriaceae</taxon>
        <taxon>Methanobacterium</taxon>
    </lineage>
</organism>
<evidence type="ECO:0000313" key="1">
    <source>
        <dbReference type="EMBL" id="SCG85524.1"/>
    </source>
</evidence>
<proteinExistence type="predicted"/>
<keyword evidence="2" id="KW-1185">Reference proteome</keyword>
<dbReference type="RefSeq" id="WP_071906677.1">
    <property type="nucleotide sequence ID" value="NZ_LT607756.1"/>
</dbReference>
<accession>A0A1D3L1H2</accession>
<sequence>MVKIESEDLKKYFRDSMSHEDTMNLDDILRAIAELEQKEYLNDFEKALAAAKKDLEYVTSAKYISSESEEQWLRGISIQLRYLDSVNKDDLRVVDLWRRFRAYREK</sequence>
<gene>
    <name evidence="1" type="ORF">MCBB_0964</name>
</gene>
<dbReference type="GeneID" id="30411812"/>
<dbReference type="EMBL" id="LT607756">
    <property type="protein sequence ID" value="SCG85524.1"/>
    <property type="molecule type" value="Genomic_DNA"/>
</dbReference>